<evidence type="ECO:0000313" key="9">
    <source>
        <dbReference type="EMBL" id="KHN30681.1"/>
    </source>
</evidence>
<feature type="compositionally biased region" description="Acidic residues" evidence="7">
    <location>
        <begin position="1"/>
        <end position="17"/>
    </location>
</feature>
<keyword evidence="5" id="KW-0805">Transcription regulation</keyword>
<evidence type="ECO:0000256" key="1">
    <source>
        <dbReference type="ARBA" id="ARBA00007416"/>
    </source>
</evidence>
<keyword evidence="6" id="KW-0804">Transcription</keyword>
<reference evidence="9" key="1">
    <citation type="submission" date="2014-07" db="EMBL/GenBank/DDBJ databases">
        <title>Identification of a novel salt tolerance gene in wild soybean by whole-genome sequencing.</title>
        <authorList>
            <person name="Lam H.-M."/>
            <person name="Qi X."/>
            <person name="Li M.-W."/>
            <person name="Liu X."/>
            <person name="Xie M."/>
            <person name="Ni M."/>
            <person name="Xu X."/>
        </authorList>
    </citation>
    <scope>NUCLEOTIDE SEQUENCE [LARGE SCALE GENOMIC DNA]</scope>
    <source>
        <tissue evidence="9">Root</tissue>
    </source>
</reference>
<dbReference type="EMBL" id="KN651494">
    <property type="protein sequence ID" value="KHN30681.1"/>
    <property type="molecule type" value="Genomic_DNA"/>
</dbReference>
<proteinExistence type="inferred from homology"/>
<evidence type="ECO:0000256" key="2">
    <source>
        <dbReference type="ARBA" id="ARBA00022723"/>
    </source>
</evidence>
<evidence type="ECO:0000256" key="3">
    <source>
        <dbReference type="ARBA" id="ARBA00022771"/>
    </source>
</evidence>
<dbReference type="Pfam" id="PF09733">
    <property type="entry name" value="VEFS-Box"/>
    <property type="match status" value="1"/>
</dbReference>
<keyword evidence="2" id="KW-0479">Metal-binding</keyword>
<evidence type="ECO:0000256" key="5">
    <source>
        <dbReference type="ARBA" id="ARBA00023015"/>
    </source>
</evidence>
<dbReference type="PANTHER" id="PTHR22597:SF22">
    <property type="entry name" value="POLYCOMB GROUP PROTEIN EMBRYONIC FLOWER 2-RELATED"/>
    <property type="match status" value="1"/>
</dbReference>
<organism evidence="9">
    <name type="scientific">Glycine soja</name>
    <name type="common">Wild soybean</name>
    <dbReference type="NCBI Taxonomy" id="3848"/>
    <lineage>
        <taxon>Eukaryota</taxon>
        <taxon>Viridiplantae</taxon>
        <taxon>Streptophyta</taxon>
        <taxon>Embryophyta</taxon>
        <taxon>Tracheophyta</taxon>
        <taxon>Spermatophyta</taxon>
        <taxon>Magnoliopsida</taxon>
        <taxon>eudicotyledons</taxon>
        <taxon>Gunneridae</taxon>
        <taxon>Pentapetalae</taxon>
        <taxon>rosids</taxon>
        <taxon>fabids</taxon>
        <taxon>Fabales</taxon>
        <taxon>Fabaceae</taxon>
        <taxon>Papilionoideae</taxon>
        <taxon>50 kb inversion clade</taxon>
        <taxon>NPAAA clade</taxon>
        <taxon>indigoferoid/millettioid clade</taxon>
        <taxon>Phaseoleae</taxon>
        <taxon>Glycine</taxon>
        <taxon>Glycine subgen. Soja</taxon>
    </lineage>
</organism>
<sequence length="85" mass="9802">MALEEALLDEDSEDEMNEGAQEIEDRRRLAILDAPDHVKEFLSLWNAFIKKHRGRVLADGHINWACEAFTKYHSAEFAQSNSLAW</sequence>
<protein>
    <submittedName>
        <fullName evidence="9">Polycomb group protein FERTILIZATION-INDEPENDENT SEED 2</fullName>
    </submittedName>
</protein>
<keyword evidence="4" id="KW-0862">Zinc</keyword>
<evidence type="ECO:0000256" key="4">
    <source>
        <dbReference type="ARBA" id="ARBA00022833"/>
    </source>
</evidence>
<dbReference type="GO" id="GO:0008270">
    <property type="term" value="F:zinc ion binding"/>
    <property type="evidence" value="ECO:0007669"/>
    <property type="project" value="UniProtKB-KW"/>
</dbReference>
<evidence type="ECO:0000256" key="6">
    <source>
        <dbReference type="ARBA" id="ARBA00023163"/>
    </source>
</evidence>
<dbReference type="Proteomes" id="UP000053555">
    <property type="component" value="Unassembled WGS sequence"/>
</dbReference>
<dbReference type="PANTHER" id="PTHR22597">
    <property type="entry name" value="POLYCOMB GROUP PROTEIN"/>
    <property type="match status" value="1"/>
</dbReference>
<dbReference type="InterPro" id="IPR019135">
    <property type="entry name" value="Polycomb_protein_VEFS-Box"/>
</dbReference>
<accession>A0A0B2R850</accession>
<name>A0A0B2R850_GLYSO</name>
<dbReference type="GO" id="GO:0031490">
    <property type="term" value="F:chromatin DNA binding"/>
    <property type="evidence" value="ECO:0007669"/>
    <property type="project" value="TreeGrafter"/>
</dbReference>
<comment type="similarity">
    <text evidence="1">Belongs to the VEFS (VRN2-EMF2-FIS2-SU(Z)12) family.</text>
</comment>
<feature type="domain" description="Polycomb protein VEFS-Box" evidence="8">
    <location>
        <begin position="1"/>
        <end position="85"/>
    </location>
</feature>
<dbReference type="GO" id="GO:0005634">
    <property type="term" value="C:nucleus"/>
    <property type="evidence" value="ECO:0007669"/>
    <property type="project" value="UniProtKB-ARBA"/>
</dbReference>
<dbReference type="CDD" id="cd21553">
    <property type="entry name" value="VEFS-box_EMF2-like"/>
    <property type="match status" value="1"/>
</dbReference>
<evidence type="ECO:0000259" key="8">
    <source>
        <dbReference type="Pfam" id="PF09733"/>
    </source>
</evidence>
<dbReference type="AlphaFoldDB" id="A0A0B2R850"/>
<keyword evidence="3" id="KW-0863">Zinc-finger</keyword>
<gene>
    <name evidence="9" type="ORF">glysoja_034024</name>
</gene>
<evidence type="ECO:0000256" key="7">
    <source>
        <dbReference type="SAM" id="MobiDB-lite"/>
    </source>
</evidence>
<feature type="region of interest" description="Disordered" evidence="7">
    <location>
        <begin position="1"/>
        <end position="20"/>
    </location>
</feature>